<evidence type="ECO:0000259" key="2">
    <source>
        <dbReference type="Pfam" id="PF13460"/>
    </source>
</evidence>
<dbReference type="KEGG" id="spzr:G5C33_11990"/>
<evidence type="ECO:0000256" key="1">
    <source>
        <dbReference type="SAM" id="Phobius"/>
    </source>
</evidence>
<dbReference type="Gene3D" id="3.40.50.720">
    <property type="entry name" value="NAD(P)-binding Rossmann-like Domain"/>
    <property type="match status" value="1"/>
</dbReference>
<reference evidence="3 4" key="1">
    <citation type="submission" date="2020-02" db="EMBL/GenBank/DDBJ databases">
        <authorList>
            <person name="Zheng R.K."/>
            <person name="Sun C.M."/>
        </authorList>
    </citation>
    <scope>NUCLEOTIDE SEQUENCE [LARGE SCALE GENOMIC DNA]</scope>
    <source>
        <strain evidence="4">zrk23</strain>
    </source>
</reference>
<dbReference type="InterPro" id="IPR025695">
    <property type="entry name" value="DoxX-like"/>
</dbReference>
<sequence>MRILVLGAGGFIGRHILADLLGAGHDVIGVARATGALGAAFPEARFISIDLAKAVAEADWAPHLAGVDVIVNAAGLLRGREMEAVHVAMPRALHGAAARAGVKRVVLISAISARADVATDYARTKLAGEAALREAPLDWTILRPSLVYGDGSYGGTSLMRGMAGLPFAMTLPGRGDFAFTPIHARDLARTVRIACEGGVPPRTTLEPVGPETMTLRELLARYRRWLGFGRARFVSVPMPLMRLFGRIGDMAGDGPIATNSLVQMVAGNAGDSAAFADAIGFAPRGLDTALRDRPAQVQDRWHARLFFLAPLLRAVLVLMWLASAWLGVAYGAARTGELVDALGLPRALADPLRYGSSLLDIAIAGYLLFGRSAARGALIQLAVVAGYTLVIGFALPQLWLDPLGPLLKNLPVMVAIAVHGVIGDKR</sequence>
<protein>
    <submittedName>
        <fullName evidence="3">SDR family oxidoreductase</fullName>
    </submittedName>
</protein>
<dbReference type="AlphaFoldDB" id="A0A6G6Y6K4"/>
<keyword evidence="1" id="KW-0472">Membrane</keyword>
<dbReference type="GO" id="GO:0044877">
    <property type="term" value="F:protein-containing complex binding"/>
    <property type="evidence" value="ECO:0007669"/>
    <property type="project" value="TreeGrafter"/>
</dbReference>
<dbReference type="RefSeq" id="WP_165327434.1">
    <property type="nucleotide sequence ID" value="NZ_CP049109.1"/>
</dbReference>
<name>A0A6G6Y6K4_9SPHN</name>
<evidence type="ECO:0000313" key="3">
    <source>
        <dbReference type="EMBL" id="QIG80427.1"/>
    </source>
</evidence>
<feature type="domain" description="NAD(P)-binding" evidence="2">
    <location>
        <begin position="7"/>
        <end position="150"/>
    </location>
</feature>
<gene>
    <name evidence="3" type="ORF">G5C33_11990</name>
</gene>
<keyword evidence="1" id="KW-1133">Transmembrane helix</keyword>
<dbReference type="InterPro" id="IPR016040">
    <property type="entry name" value="NAD(P)-bd_dom"/>
</dbReference>
<dbReference type="InterPro" id="IPR051207">
    <property type="entry name" value="ComplexI_NDUFA9_subunit"/>
</dbReference>
<keyword evidence="1" id="KW-0812">Transmembrane</keyword>
<keyword evidence="4" id="KW-1185">Reference proteome</keyword>
<proteinExistence type="predicted"/>
<dbReference type="EMBL" id="CP049109">
    <property type="protein sequence ID" value="QIG80427.1"/>
    <property type="molecule type" value="Genomic_DNA"/>
</dbReference>
<dbReference type="PANTHER" id="PTHR12126:SF11">
    <property type="entry name" value="NADH DEHYDROGENASE [UBIQUINONE] 1 ALPHA SUBCOMPLEX SUBUNIT 9, MITOCHONDRIAL"/>
    <property type="match status" value="1"/>
</dbReference>
<organism evidence="3 4">
    <name type="scientific">Stakelama tenebrarum</name>
    <dbReference type="NCBI Taxonomy" id="2711215"/>
    <lineage>
        <taxon>Bacteria</taxon>
        <taxon>Pseudomonadati</taxon>
        <taxon>Pseudomonadota</taxon>
        <taxon>Alphaproteobacteria</taxon>
        <taxon>Sphingomonadales</taxon>
        <taxon>Sphingomonadaceae</taxon>
        <taxon>Stakelama</taxon>
    </lineage>
</organism>
<accession>A0A6G6Y6K4</accession>
<evidence type="ECO:0000313" key="4">
    <source>
        <dbReference type="Proteomes" id="UP000501568"/>
    </source>
</evidence>
<feature type="transmembrane region" description="Helical" evidence="1">
    <location>
        <begin position="381"/>
        <end position="400"/>
    </location>
</feature>
<dbReference type="Proteomes" id="UP000501568">
    <property type="component" value="Chromosome"/>
</dbReference>
<dbReference type="SUPFAM" id="SSF51735">
    <property type="entry name" value="NAD(P)-binding Rossmann-fold domains"/>
    <property type="match status" value="1"/>
</dbReference>
<dbReference type="Pfam" id="PF13781">
    <property type="entry name" value="DoxX_3"/>
    <property type="match status" value="1"/>
</dbReference>
<dbReference type="PANTHER" id="PTHR12126">
    <property type="entry name" value="NADH-UBIQUINONE OXIDOREDUCTASE 39 KDA SUBUNIT-RELATED"/>
    <property type="match status" value="1"/>
</dbReference>
<dbReference type="InterPro" id="IPR036291">
    <property type="entry name" value="NAD(P)-bd_dom_sf"/>
</dbReference>
<feature type="transmembrane region" description="Helical" evidence="1">
    <location>
        <begin position="305"/>
        <end position="332"/>
    </location>
</feature>
<dbReference type="Pfam" id="PF13460">
    <property type="entry name" value="NAD_binding_10"/>
    <property type="match status" value="1"/>
</dbReference>